<dbReference type="EMBL" id="JAGTTL010000019">
    <property type="protein sequence ID" value="KAK6307980.1"/>
    <property type="molecule type" value="Genomic_DNA"/>
</dbReference>
<proteinExistence type="predicted"/>
<accession>A0AAN8LCZ8</accession>
<evidence type="ECO:0000256" key="1">
    <source>
        <dbReference type="SAM" id="MobiDB-lite"/>
    </source>
</evidence>
<evidence type="ECO:0000313" key="3">
    <source>
        <dbReference type="Proteomes" id="UP001356427"/>
    </source>
</evidence>
<dbReference type="InterPro" id="IPR032675">
    <property type="entry name" value="LRR_dom_sf"/>
</dbReference>
<dbReference type="SUPFAM" id="SSF52047">
    <property type="entry name" value="RNI-like"/>
    <property type="match status" value="1"/>
</dbReference>
<feature type="compositionally biased region" description="Polar residues" evidence="1">
    <location>
        <begin position="46"/>
        <end position="57"/>
    </location>
</feature>
<gene>
    <name evidence="2" type="ORF">J4Q44_G00212510</name>
</gene>
<feature type="region of interest" description="Disordered" evidence="1">
    <location>
        <begin position="85"/>
        <end position="112"/>
    </location>
</feature>
<sequence>MSLYVKQDIDHKDESPIQQERPVSPVPSCVSMKSNQSMMAPISFGEENSTTKPSPIQQGRPVSPVPSCVSMKSVQIQSISFREGISATKQRNRLERSQSETETESQSTQNHQTDLSSIFRLLEDDIMTFMKSQLKRFKRTLSSDLPECFESQGEDKEVVDSEVAKQESNAREGALKITLHMLRNMNQTELADTLEKTPRELDLSHNDLEDSGVKLLSDGLGSPHSKLDTLRCP</sequence>
<dbReference type="Gene3D" id="3.80.10.10">
    <property type="entry name" value="Ribonuclease Inhibitor"/>
    <property type="match status" value="1"/>
</dbReference>
<keyword evidence="3" id="KW-1185">Reference proteome</keyword>
<comment type="caution">
    <text evidence="2">The sequence shown here is derived from an EMBL/GenBank/DDBJ whole genome shotgun (WGS) entry which is preliminary data.</text>
</comment>
<dbReference type="Proteomes" id="UP001356427">
    <property type="component" value="Unassembled WGS sequence"/>
</dbReference>
<name>A0AAN8LCZ8_9TELE</name>
<reference evidence="2 3" key="1">
    <citation type="submission" date="2021-04" db="EMBL/GenBank/DDBJ databases">
        <authorList>
            <person name="De Guttry C."/>
            <person name="Zahm M."/>
            <person name="Klopp C."/>
            <person name="Cabau C."/>
            <person name="Louis A."/>
            <person name="Berthelot C."/>
            <person name="Parey E."/>
            <person name="Roest Crollius H."/>
            <person name="Montfort J."/>
            <person name="Robinson-Rechavi M."/>
            <person name="Bucao C."/>
            <person name="Bouchez O."/>
            <person name="Gislard M."/>
            <person name="Lluch J."/>
            <person name="Milhes M."/>
            <person name="Lampietro C."/>
            <person name="Lopez Roques C."/>
            <person name="Donnadieu C."/>
            <person name="Braasch I."/>
            <person name="Desvignes T."/>
            <person name="Postlethwait J."/>
            <person name="Bobe J."/>
            <person name="Wedekind C."/>
            <person name="Guiguen Y."/>
        </authorList>
    </citation>
    <scope>NUCLEOTIDE SEQUENCE [LARGE SCALE GENOMIC DNA]</scope>
    <source>
        <strain evidence="2">Cs_M1</strain>
        <tissue evidence="2">Blood</tissue>
    </source>
</reference>
<dbReference type="AlphaFoldDB" id="A0AAN8LCZ8"/>
<protein>
    <submittedName>
        <fullName evidence="2">Uncharacterized protein</fullName>
    </submittedName>
</protein>
<evidence type="ECO:0000313" key="2">
    <source>
        <dbReference type="EMBL" id="KAK6307980.1"/>
    </source>
</evidence>
<feature type="region of interest" description="Disordered" evidence="1">
    <location>
        <begin position="1"/>
        <end position="69"/>
    </location>
</feature>
<organism evidence="2 3">
    <name type="scientific">Coregonus suidteri</name>
    <dbReference type="NCBI Taxonomy" id="861788"/>
    <lineage>
        <taxon>Eukaryota</taxon>
        <taxon>Metazoa</taxon>
        <taxon>Chordata</taxon>
        <taxon>Craniata</taxon>
        <taxon>Vertebrata</taxon>
        <taxon>Euteleostomi</taxon>
        <taxon>Actinopterygii</taxon>
        <taxon>Neopterygii</taxon>
        <taxon>Teleostei</taxon>
        <taxon>Protacanthopterygii</taxon>
        <taxon>Salmoniformes</taxon>
        <taxon>Salmonidae</taxon>
        <taxon>Coregoninae</taxon>
        <taxon>Coregonus</taxon>
    </lineage>
</organism>